<dbReference type="AlphaFoldDB" id="A0A4C1XA00"/>
<protein>
    <submittedName>
        <fullName evidence="1">Uncharacterized protein</fullName>
    </submittedName>
</protein>
<proteinExistence type="predicted"/>
<reference evidence="1 2" key="1">
    <citation type="journal article" date="2019" name="Commun. Biol.">
        <title>The bagworm genome reveals a unique fibroin gene that provides high tensile strength.</title>
        <authorList>
            <person name="Kono N."/>
            <person name="Nakamura H."/>
            <person name="Ohtoshi R."/>
            <person name="Tomita M."/>
            <person name="Numata K."/>
            <person name="Arakawa K."/>
        </authorList>
    </citation>
    <scope>NUCLEOTIDE SEQUENCE [LARGE SCALE GENOMIC DNA]</scope>
</reference>
<gene>
    <name evidence="1" type="ORF">EVAR_53338_1</name>
</gene>
<sequence length="126" mass="13757">MMSILAQSKGGELTGSGWCGPYPTNILCLRDKGNTVHNLKCSCRVGGPDQNELAAEAGSEASPRVLSAYSHLAPRPKINETTCRAEWSPRWLWLCTTVEASNARSSAHKRYLTSNSHIRNPRSLSS</sequence>
<keyword evidence="2" id="KW-1185">Reference proteome</keyword>
<accession>A0A4C1XA00</accession>
<dbReference type="EMBL" id="BGZK01000754">
    <property type="protein sequence ID" value="GBP59184.1"/>
    <property type="molecule type" value="Genomic_DNA"/>
</dbReference>
<dbReference type="Proteomes" id="UP000299102">
    <property type="component" value="Unassembled WGS sequence"/>
</dbReference>
<evidence type="ECO:0000313" key="2">
    <source>
        <dbReference type="Proteomes" id="UP000299102"/>
    </source>
</evidence>
<organism evidence="1 2">
    <name type="scientific">Eumeta variegata</name>
    <name type="common">Bagworm moth</name>
    <name type="synonym">Eumeta japonica</name>
    <dbReference type="NCBI Taxonomy" id="151549"/>
    <lineage>
        <taxon>Eukaryota</taxon>
        <taxon>Metazoa</taxon>
        <taxon>Ecdysozoa</taxon>
        <taxon>Arthropoda</taxon>
        <taxon>Hexapoda</taxon>
        <taxon>Insecta</taxon>
        <taxon>Pterygota</taxon>
        <taxon>Neoptera</taxon>
        <taxon>Endopterygota</taxon>
        <taxon>Lepidoptera</taxon>
        <taxon>Glossata</taxon>
        <taxon>Ditrysia</taxon>
        <taxon>Tineoidea</taxon>
        <taxon>Psychidae</taxon>
        <taxon>Oiketicinae</taxon>
        <taxon>Eumeta</taxon>
    </lineage>
</organism>
<comment type="caution">
    <text evidence="1">The sequence shown here is derived from an EMBL/GenBank/DDBJ whole genome shotgun (WGS) entry which is preliminary data.</text>
</comment>
<evidence type="ECO:0000313" key="1">
    <source>
        <dbReference type="EMBL" id="GBP59184.1"/>
    </source>
</evidence>
<name>A0A4C1XA00_EUMVA</name>